<gene>
    <name evidence="5" type="primary">rnt</name>
    <name evidence="7" type="ORF">ThidrDRAFT_3402</name>
</gene>
<comment type="caution">
    <text evidence="7">The sequence shown here is derived from an EMBL/GenBank/DDBJ whole genome shotgun (WGS) entry which is preliminary data.</text>
</comment>
<dbReference type="HAMAP" id="MF_00157">
    <property type="entry name" value="RNase_T"/>
    <property type="match status" value="1"/>
</dbReference>
<dbReference type="PATRIC" id="fig|765913.3.peg.3469"/>
<feature type="binding site" evidence="5">
    <location>
        <position position="48"/>
    </location>
    <ligand>
        <name>Mg(2+)</name>
        <dbReference type="ChEBI" id="CHEBI:18420"/>
        <label>2</label>
        <note>catalytic</note>
    </ligand>
</feature>
<feature type="active site" description="Proton donor/acceptor" evidence="5">
    <location>
        <position position="204"/>
    </location>
</feature>
<dbReference type="AlphaFoldDB" id="G2E539"/>
<feature type="site" description="Important for substrate binding and specificity" evidence="5">
    <location>
        <position position="100"/>
    </location>
</feature>
<comment type="function">
    <text evidence="5">Trims short 3' overhangs of a variety of RNA species, leaving a one or two nucleotide 3' overhang. Responsible for the end-turnover of tRNA: specifically removes the terminal AMP residue from uncharged tRNA (tRNA-C-C-A). Also appears to be involved in tRNA biosynthesis.</text>
</comment>
<feature type="binding site" evidence="5">
    <location>
        <position position="209"/>
    </location>
    <ligand>
        <name>Mg(2+)</name>
        <dbReference type="ChEBI" id="CHEBI:18420"/>
        <label>2</label>
        <note>catalytic</note>
    </ligand>
</feature>
<evidence type="ECO:0000256" key="5">
    <source>
        <dbReference type="HAMAP-Rule" id="MF_00157"/>
    </source>
</evidence>
<dbReference type="GO" id="GO:0000287">
    <property type="term" value="F:magnesium ion binding"/>
    <property type="evidence" value="ECO:0007669"/>
    <property type="project" value="UniProtKB-UniRule"/>
</dbReference>
<keyword evidence="3 5" id="KW-0378">Hydrolase</keyword>
<evidence type="ECO:0000259" key="6">
    <source>
        <dbReference type="SMART" id="SM00479"/>
    </source>
</evidence>
<dbReference type="GO" id="GO:0003676">
    <property type="term" value="F:nucleic acid binding"/>
    <property type="evidence" value="ECO:0007669"/>
    <property type="project" value="InterPro"/>
</dbReference>
<dbReference type="GO" id="GO:0008408">
    <property type="term" value="F:3'-5' exonuclease activity"/>
    <property type="evidence" value="ECO:0007669"/>
    <property type="project" value="TreeGrafter"/>
</dbReference>
<dbReference type="GO" id="GO:0045004">
    <property type="term" value="P:DNA replication proofreading"/>
    <property type="evidence" value="ECO:0007669"/>
    <property type="project" value="TreeGrafter"/>
</dbReference>
<keyword evidence="5" id="KW-0479">Metal-binding</keyword>
<keyword evidence="8" id="KW-1185">Reference proteome</keyword>
<dbReference type="InterPro" id="IPR036397">
    <property type="entry name" value="RNaseH_sf"/>
</dbReference>
<feature type="binding site" evidence="5">
    <location>
        <position position="46"/>
    </location>
    <ligand>
        <name>Mg(2+)</name>
        <dbReference type="ChEBI" id="CHEBI:18420"/>
        <label>2</label>
        <note>catalytic</note>
    </ligand>
</feature>
<reference evidence="7 8" key="1">
    <citation type="submission" date="2011-06" db="EMBL/GenBank/DDBJ databases">
        <title>The draft genome of Thiorhodococcus drewsii AZ1.</title>
        <authorList>
            <consortium name="US DOE Joint Genome Institute (JGI-PGF)"/>
            <person name="Lucas S."/>
            <person name="Han J."/>
            <person name="Lapidus A."/>
            <person name="Cheng J.-F."/>
            <person name="Goodwin L."/>
            <person name="Pitluck S."/>
            <person name="Peters L."/>
            <person name="Land M.L."/>
            <person name="Hauser L."/>
            <person name="Vogl K."/>
            <person name="Liu Z."/>
            <person name="Imhoff J."/>
            <person name="Thiel V."/>
            <person name="Frigaard N.-U."/>
            <person name="Bryant D.A."/>
            <person name="Woyke T.J."/>
        </authorList>
    </citation>
    <scope>NUCLEOTIDE SEQUENCE [LARGE SCALE GENOMIC DNA]</scope>
    <source>
        <strain evidence="7 8">AZ1</strain>
    </source>
</reference>
<dbReference type="GO" id="GO:0005829">
    <property type="term" value="C:cytosol"/>
    <property type="evidence" value="ECO:0007669"/>
    <property type="project" value="TreeGrafter"/>
</dbReference>
<dbReference type="EC" id="3.1.13.-" evidence="5"/>
<feature type="site" description="Important for substrate binding and specificity" evidence="5">
    <location>
        <position position="147"/>
    </location>
</feature>
<keyword evidence="5" id="KW-0460">Magnesium</keyword>
<name>G2E539_9GAMM</name>
<keyword evidence="4 5" id="KW-0269">Exonuclease</keyword>
<feature type="binding site" evidence="5">
    <location>
        <position position="204"/>
    </location>
    <ligand>
        <name>Mg(2+)</name>
        <dbReference type="ChEBI" id="CHEBI:18420"/>
        <label>2</label>
        <note>catalytic</note>
    </ligand>
</feature>
<feature type="site" description="Important for substrate binding and specificity" evidence="5">
    <location>
        <position position="52"/>
    </location>
</feature>
<dbReference type="EMBL" id="AFWT01000028">
    <property type="protein sequence ID" value="EGV29086.1"/>
    <property type="molecule type" value="Genomic_DNA"/>
</dbReference>
<keyword evidence="1 5" id="KW-0819">tRNA processing</keyword>
<evidence type="ECO:0000256" key="3">
    <source>
        <dbReference type="ARBA" id="ARBA00022801"/>
    </source>
</evidence>
<dbReference type="InterPro" id="IPR005987">
    <property type="entry name" value="RNase_T"/>
</dbReference>
<dbReference type="SMART" id="SM00479">
    <property type="entry name" value="EXOIII"/>
    <property type="match status" value="1"/>
</dbReference>
<dbReference type="GO" id="GO:0016896">
    <property type="term" value="F:RNA exonuclease activity, producing 5'-phosphomonoesters"/>
    <property type="evidence" value="ECO:0007669"/>
    <property type="project" value="UniProtKB-UniRule"/>
</dbReference>
<feature type="binding site" evidence="5">
    <location>
        <position position="46"/>
    </location>
    <ligand>
        <name>Mg(2+)</name>
        <dbReference type="ChEBI" id="CHEBI:18420"/>
        <label>1</label>
        <note>catalytic</note>
    </ligand>
</feature>
<evidence type="ECO:0000256" key="4">
    <source>
        <dbReference type="ARBA" id="ARBA00022839"/>
    </source>
</evidence>
<dbReference type="PANTHER" id="PTHR30231">
    <property type="entry name" value="DNA POLYMERASE III SUBUNIT EPSILON"/>
    <property type="match status" value="1"/>
</dbReference>
<dbReference type="InterPro" id="IPR012337">
    <property type="entry name" value="RNaseH-like_sf"/>
</dbReference>
<dbReference type="STRING" id="765913.ThidrDRAFT_3402"/>
<dbReference type="CDD" id="cd06134">
    <property type="entry name" value="RNaseT"/>
    <property type="match status" value="1"/>
</dbReference>
<accession>G2E539</accession>
<sequence>MFERPTGQDLFGILRLATYAVAMRDEDLIPDGIAQRFRGFLPVVVDVETAGFDAQRHALLEIAAVIIRMRPDGLLEPAQTLACHVLPFVGSEIDPRALAFNRIDPDHPFRDAVSEQDALNRVLTPIRRTVKSTGCNRAILVGHNAHFDLGFVKAAVERTGFKRNPFHAFSVFDTVTLGGLAFGQTVLAKASKAAGMQWLHSEAHSAIYDAEQTARLFCTIVNRWYELDPVKYWERGPEGMNEMIVDSN</sequence>
<dbReference type="Pfam" id="PF00929">
    <property type="entry name" value="RNase_T"/>
    <property type="match status" value="1"/>
</dbReference>
<dbReference type="eggNOG" id="COG0847">
    <property type="taxonomic scope" value="Bacteria"/>
</dbReference>
<evidence type="ECO:0000313" key="8">
    <source>
        <dbReference type="Proteomes" id="UP000004200"/>
    </source>
</evidence>
<comment type="similarity">
    <text evidence="5">Belongs to the RNase T family.</text>
</comment>
<dbReference type="Proteomes" id="UP000004200">
    <property type="component" value="Unassembled WGS sequence"/>
</dbReference>
<protein>
    <recommendedName>
        <fullName evidence="5">Ribonuclease T</fullName>
        <ecNumber evidence="5">3.1.13.-</ecNumber>
    </recommendedName>
    <alternativeName>
        <fullName evidence="5">Exoribonuclease T</fullName>
        <shortName evidence="5">RNase T</shortName>
    </alternativeName>
</protein>
<keyword evidence="2 5" id="KW-0540">Nuclease</keyword>
<evidence type="ECO:0000256" key="1">
    <source>
        <dbReference type="ARBA" id="ARBA00022694"/>
    </source>
</evidence>
<organism evidence="7 8">
    <name type="scientific">Thiorhodococcus drewsii AZ1</name>
    <dbReference type="NCBI Taxonomy" id="765913"/>
    <lineage>
        <taxon>Bacteria</taxon>
        <taxon>Pseudomonadati</taxon>
        <taxon>Pseudomonadota</taxon>
        <taxon>Gammaproteobacteria</taxon>
        <taxon>Chromatiales</taxon>
        <taxon>Chromatiaceae</taxon>
        <taxon>Thiorhodococcus</taxon>
    </lineage>
</organism>
<proteinExistence type="inferred from homology"/>
<dbReference type="GO" id="GO:0008033">
    <property type="term" value="P:tRNA processing"/>
    <property type="evidence" value="ECO:0007669"/>
    <property type="project" value="UniProtKB-KW"/>
</dbReference>
<dbReference type="InterPro" id="IPR013520">
    <property type="entry name" value="Ribonucl_H"/>
</dbReference>
<dbReference type="NCBIfam" id="TIGR01298">
    <property type="entry name" value="RNaseT"/>
    <property type="match status" value="1"/>
</dbReference>
<feature type="site" description="Important for substrate binding and specificity" evidence="5">
    <location>
        <position position="169"/>
    </location>
</feature>
<feature type="domain" description="Exonuclease" evidence="6">
    <location>
        <begin position="41"/>
        <end position="226"/>
    </location>
</feature>
<comment type="cofactor">
    <cofactor evidence="5">
        <name>Mg(2+)</name>
        <dbReference type="ChEBI" id="CHEBI:18420"/>
    </cofactor>
    <text evidence="5">Binds two Mg(2+) per subunit. The active form of the enzyme binds two Mg(2+) ions in its active site. The first Mg(2+) forms only one salt bridge with the protein.</text>
</comment>
<dbReference type="SUPFAM" id="SSF53098">
    <property type="entry name" value="Ribonuclease H-like"/>
    <property type="match status" value="1"/>
</dbReference>
<comment type="subunit">
    <text evidence="5">Homodimer.</text>
</comment>
<dbReference type="Gene3D" id="3.30.420.10">
    <property type="entry name" value="Ribonuclease H-like superfamily/Ribonuclease H"/>
    <property type="match status" value="1"/>
</dbReference>
<evidence type="ECO:0000313" key="7">
    <source>
        <dbReference type="EMBL" id="EGV29086.1"/>
    </source>
</evidence>
<evidence type="ECO:0000256" key="2">
    <source>
        <dbReference type="ARBA" id="ARBA00022722"/>
    </source>
</evidence>
<dbReference type="PANTHER" id="PTHR30231:SF2">
    <property type="entry name" value="RIBONUCLEASE T"/>
    <property type="match status" value="1"/>
</dbReference>